<organism evidence="3 5">
    <name type="scientific">Rotaria magnacalcarata</name>
    <dbReference type="NCBI Taxonomy" id="392030"/>
    <lineage>
        <taxon>Eukaryota</taxon>
        <taxon>Metazoa</taxon>
        <taxon>Spiralia</taxon>
        <taxon>Gnathifera</taxon>
        <taxon>Rotifera</taxon>
        <taxon>Eurotatoria</taxon>
        <taxon>Bdelloidea</taxon>
        <taxon>Philodinida</taxon>
        <taxon>Philodinidae</taxon>
        <taxon>Rotaria</taxon>
    </lineage>
</organism>
<comment type="caution">
    <text evidence="3">The sequence shown here is derived from an EMBL/GenBank/DDBJ whole genome shotgun (WGS) entry which is preliminary data.</text>
</comment>
<accession>A0A8S2UAK4</accession>
<sequence>METSFRTIMSVRDAEVLKTRLWIIFDGERGLDYGG</sequence>
<name>A0A8S2UAK4_9BILA</name>
<dbReference type="Proteomes" id="UP000676336">
    <property type="component" value="Unassembled WGS sequence"/>
</dbReference>
<dbReference type="GO" id="GO:0004842">
    <property type="term" value="F:ubiquitin-protein transferase activity"/>
    <property type="evidence" value="ECO:0007669"/>
    <property type="project" value="InterPro"/>
</dbReference>
<gene>
    <name evidence="4" type="ORF">BYL167_LOCUS76918</name>
    <name evidence="3" type="ORF">SMN809_LOCUS27485</name>
</gene>
<feature type="non-terminal residue" evidence="3">
    <location>
        <position position="1"/>
    </location>
</feature>
<comment type="caution">
    <text evidence="1">Lacks conserved residue(s) required for the propagation of feature annotation.</text>
</comment>
<proteinExistence type="predicted"/>
<feature type="domain" description="HECT" evidence="2">
    <location>
        <begin position="13"/>
        <end position="35"/>
    </location>
</feature>
<evidence type="ECO:0000259" key="2">
    <source>
        <dbReference type="PROSITE" id="PS50237"/>
    </source>
</evidence>
<dbReference type="Gene3D" id="3.90.1750.10">
    <property type="entry name" value="Hect, E3 ligase catalytic domains"/>
    <property type="match status" value="1"/>
</dbReference>
<reference evidence="3" key="1">
    <citation type="submission" date="2021-02" db="EMBL/GenBank/DDBJ databases">
        <authorList>
            <person name="Nowell W R."/>
        </authorList>
    </citation>
    <scope>NUCLEOTIDE SEQUENCE</scope>
</reference>
<evidence type="ECO:0000313" key="3">
    <source>
        <dbReference type="EMBL" id="CAF4333608.1"/>
    </source>
</evidence>
<dbReference type="AlphaFoldDB" id="A0A8S2UAK4"/>
<evidence type="ECO:0000256" key="1">
    <source>
        <dbReference type="PROSITE-ProRule" id="PRU00104"/>
    </source>
</evidence>
<keyword evidence="1" id="KW-0833">Ubl conjugation pathway</keyword>
<dbReference type="Proteomes" id="UP000681967">
    <property type="component" value="Unassembled WGS sequence"/>
</dbReference>
<dbReference type="PROSITE" id="PS50237">
    <property type="entry name" value="HECT"/>
    <property type="match status" value="1"/>
</dbReference>
<dbReference type="InterPro" id="IPR000569">
    <property type="entry name" value="HECT_dom"/>
</dbReference>
<protein>
    <recommendedName>
        <fullName evidence="2">HECT domain-containing protein</fullName>
    </recommendedName>
</protein>
<dbReference type="EMBL" id="CAJOBI010043020">
    <property type="protein sequence ID" value="CAF4333608.1"/>
    <property type="molecule type" value="Genomic_DNA"/>
</dbReference>
<evidence type="ECO:0000313" key="5">
    <source>
        <dbReference type="Proteomes" id="UP000676336"/>
    </source>
</evidence>
<dbReference type="EMBL" id="CAJOBH010278714">
    <property type="protein sequence ID" value="CAF5169459.1"/>
    <property type="molecule type" value="Genomic_DNA"/>
</dbReference>
<evidence type="ECO:0000313" key="4">
    <source>
        <dbReference type="EMBL" id="CAF5169459.1"/>
    </source>
</evidence>